<dbReference type="GO" id="GO:0004930">
    <property type="term" value="F:G protein-coupled receptor activity"/>
    <property type="evidence" value="ECO:0007669"/>
    <property type="project" value="UniProtKB-KW"/>
</dbReference>
<evidence type="ECO:0000259" key="24">
    <source>
        <dbReference type="PROSITE" id="PS50262"/>
    </source>
</evidence>
<keyword evidence="10 22" id="KW-0297">G-protein coupled receptor</keyword>
<dbReference type="PROSITE" id="PS00237">
    <property type="entry name" value="G_PROTEIN_RECEP_F1_1"/>
    <property type="match status" value="1"/>
</dbReference>
<evidence type="ECO:0000256" key="7">
    <source>
        <dbReference type="ARBA" id="ARBA00022692"/>
    </source>
</evidence>
<keyword evidence="17" id="KW-0449">Lipoprotein</keyword>
<evidence type="ECO:0000256" key="19">
    <source>
        <dbReference type="ARBA" id="ARBA00072211"/>
    </source>
</evidence>
<dbReference type="FunCoup" id="A0A6I8PXX6">
    <property type="interactions" value="522"/>
</dbReference>
<dbReference type="AlphaFoldDB" id="A0A6I8PXX6"/>
<dbReference type="GeneTree" id="ENSGT01150000286935"/>
<dbReference type="InParanoid" id="A0A6I8PXX6"/>
<dbReference type="InterPro" id="IPR050125">
    <property type="entry name" value="GPCR_opsins"/>
</dbReference>
<evidence type="ECO:0000256" key="21">
    <source>
        <dbReference type="ARBA" id="ARBA00083377"/>
    </source>
</evidence>
<evidence type="ECO:0000256" key="9">
    <source>
        <dbReference type="ARBA" id="ARBA00022991"/>
    </source>
</evidence>
<dbReference type="GO" id="GO:0009637">
    <property type="term" value="P:response to blue light"/>
    <property type="evidence" value="ECO:0007669"/>
    <property type="project" value="UniProtKB-ARBA"/>
</dbReference>
<reference evidence="25" key="2">
    <citation type="submission" date="2020-05" db="UniProtKB">
        <authorList>
            <consortium name="Ensembl"/>
        </authorList>
    </citation>
    <scope>IDENTIFICATION</scope>
</reference>
<dbReference type="InterPro" id="IPR017452">
    <property type="entry name" value="GPCR_Rhodpsn_7TM"/>
</dbReference>
<evidence type="ECO:0000256" key="17">
    <source>
        <dbReference type="ARBA" id="ARBA00023288"/>
    </source>
</evidence>
<keyword evidence="16 22" id="KW-0807">Transducer</keyword>
<evidence type="ECO:0000256" key="12">
    <source>
        <dbReference type="ARBA" id="ARBA00023139"/>
    </source>
</evidence>
<dbReference type="PRINTS" id="PR00237">
    <property type="entry name" value="GPCRRHODOPSN"/>
</dbReference>
<reference evidence="25" key="1">
    <citation type="journal article" date="2010" name="Science">
        <title>The genome of the Western clawed frog Xenopus tropicalis.</title>
        <authorList>
            <person name="Hellsten U."/>
            <person name="Harland R.M."/>
            <person name="Gilchrist M.J."/>
            <person name="Hendrix D."/>
            <person name="Jurka J."/>
            <person name="Kapitonov V."/>
            <person name="Ovcharenko I."/>
            <person name="Putnam N.H."/>
            <person name="Shu S."/>
            <person name="Taher L."/>
            <person name="Blitz I.L."/>
            <person name="Blumberg B."/>
            <person name="Dichmann D.S."/>
            <person name="Dubchak I."/>
            <person name="Amaya E."/>
            <person name="Detter J.C."/>
            <person name="Fletcher R."/>
            <person name="Gerhard D.S."/>
            <person name="Goodstein D."/>
            <person name="Graves T."/>
            <person name="Grigoriev I.V."/>
            <person name="Grimwood J."/>
            <person name="Kawashima T."/>
            <person name="Lindquist E."/>
            <person name="Lucas S.M."/>
            <person name="Mead P.E."/>
            <person name="Mitros T."/>
            <person name="Ogino H."/>
            <person name="Ohta Y."/>
            <person name="Poliakov A.V."/>
            <person name="Pollet N."/>
            <person name="Robert J."/>
            <person name="Salamov A."/>
            <person name="Sater A.K."/>
            <person name="Schmutz J."/>
            <person name="Terry A."/>
            <person name="Vize P.D."/>
            <person name="Warren W.C."/>
            <person name="Wells D."/>
            <person name="Wills A."/>
            <person name="Wilson R.K."/>
            <person name="Zimmerman L.B."/>
            <person name="Zorn A.M."/>
            <person name="Grainger R."/>
            <person name="Grammer T."/>
            <person name="Khokha M.K."/>
            <person name="Richardson P.M."/>
            <person name="Rokhsar D.S."/>
        </authorList>
    </citation>
    <scope>NUCLEOTIDE SEQUENCE [LARGE SCALE GENOMIC DNA]</scope>
    <source>
        <strain evidence="25">Nigerian</strain>
    </source>
</reference>
<dbReference type="Pfam" id="PF00001">
    <property type="entry name" value="7tm_1"/>
    <property type="match status" value="1"/>
</dbReference>
<feature type="transmembrane region" description="Helical" evidence="23">
    <location>
        <begin position="186"/>
        <end position="212"/>
    </location>
</feature>
<keyword evidence="4" id="KW-0963">Cytoplasm</keyword>
<accession>A0A6I8PXX6</accession>
<evidence type="ECO:0000256" key="4">
    <source>
        <dbReference type="ARBA" id="ARBA00022490"/>
    </source>
</evidence>
<evidence type="ECO:0000256" key="1">
    <source>
        <dbReference type="ARBA" id="ARBA00004496"/>
    </source>
</evidence>
<dbReference type="SUPFAM" id="SSF81321">
    <property type="entry name" value="Family A G protein-coupled receptor-like"/>
    <property type="match status" value="1"/>
</dbReference>
<feature type="domain" description="G-protein coupled receptors family 1 profile" evidence="24">
    <location>
        <begin position="43"/>
        <end position="294"/>
    </location>
</feature>
<evidence type="ECO:0000256" key="13">
    <source>
        <dbReference type="ARBA" id="ARBA00023157"/>
    </source>
</evidence>
<name>A0A6I8PXX6_XENTR</name>
<feature type="transmembrane region" description="Helical" evidence="23">
    <location>
        <begin position="270"/>
        <end position="292"/>
    </location>
</feature>
<evidence type="ECO:0000256" key="14">
    <source>
        <dbReference type="ARBA" id="ARBA00023170"/>
    </source>
</evidence>
<feature type="transmembrane region" description="Helical" evidence="23">
    <location>
        <begin position="26"/>
        <end position="51"/>
    </location>
</feature>
<dbReference type="FunFam" id="1.20.1070.10:FF:000225">
    <property type="entry name" value="Opsin 3"/>
    <property type="match status" value="1"/>
</dbReference>
<proteinExistence type="inferred from homology"/>
<protein>
    <recommendedName>
        <fullName evidence="19">Opsin-3</fullName>
    </recommendedName>
    <alternativeName>
        <fullName evidence="21">Encephalopsin</fullName>
    </alternativeName>
    <alternativeName>
        <fullName evidence="20">Panopsin</fullName>
    </alternativeName>
</protein>
<feature type="transmembrane region" description="Helical" evidence="23">
    <location>
        <begin position="63"/>
        <end position="84"/>
    </location>
</feature>
<evidence type="ECO:0000256" key="10">
    <source>
        <dbReference type="ARBA" id="ARBA00023040"/>
    </source>
</evidence>
<dbReference type="GO" id="GO:0009881">
    <property type="term" value="F:photoreceptor activity"/>
    <property type="evidence" value="ECO:0007669"/>
    <property type="project" value="UniProtKB-KW"/>
</dbReference>
<evidence type="ECO:0000256" key="11">
    <source>
        <dbReference type="ARBA" id="ARBA00023136"/>
    </source>
</evidence>
<dbReference type="InterPro" id="IPR000276">
    <property type="entry name" value="GPCR_Rhodpsn"/>
</dbReference>
<keyword evidence="6" id="KW-0716">Sensory transduction</keyword>
<evidence type="ECO:0000256" key="8">
    <source>
        <dbReference type="ARBA" id="ARBA00022989"/>
    </source>
</evidence>
<keyword evidence="5" id="KW-0600">Photoreceptor protein</keyword>
<evidence type="ECO:0000256" key="3">
    <source>
        <dbReference type="ARBA" id="ARBA00022475"/>
    </source>
</evidence>
<evidence type="ECO:0000256" key="20">
    <source>
        <dbReference type="ARBA" id="ARBA00079531"/>
    </source>
</evidence>
<evidence type="ECO:0000256" key="2">
    <source>
        <dbReference type="ARBA" id="ARBA00004651"/>
    </source>
</evidence>
<evidence type="ECO:0000256" key="6">
    <source>
        <dbReference type="ARBA" id="ARBA00022606"/>
    </source>
</evidence>
<dbReference type="PROSITE" id="PS50262">
    <property type="entry name" value="G_PROTEIN_RECEP_F1_2"/>
    <property type="match status" value="1"/>
</dbReference>
<dbReference type="GO" id="GO:0009893">
    <property type="term" value="P:positive regulation of metabolic process"/>
    <property type="evidence" value="ECO:0007669"/>
    <property type="project" value="UniProtKB-ARBA"/>
</dbReference>
<dbReference type="Bgee" id="ENSXETG00000033066">
    <property type="expression patterns" value="Expressed in ovary"/>
</dbReference>
<evidence type="ECO:0000313" key="25">
    <source>
        <dbReference type="Ensembl" id="ENSXETP00000060905"/>
    </source>
</evidence>
<evidence type="ECO:0000256" key="23">
    <source>
        <dbReference type="SAM" id="Phobius"/>
    </source>
</evidence>
<keyword evidence="3" id="KW-1003">Cell membrane</keyword>
<comment type="subcellular location">
    <subcellularLocation>
        <location evidence="2">Cell membrane</location>
        <topology evidence="2">Multi-pass membrane protein</topology>
    </subcellularLocation>
    <subcellularLocation>
        <location evidence="1">Cytoplasm</location>
    </subcellularLocation>
</comment>
<organism evidence="25">
    <name type="scientific">Xenopus tropicalis</name>
    <name type="common">Western clawed frog</name>
    <name type="synonym">Silurana tropicalis</name>
    <dbReference type="NCBI Taxonomy" id="8364"/>
    <lineage>
        <taxon>Eukaryota</taxon>
        <taxon>Metazoa</taxon>
        <taxon>Chordata</taxon>
        <taxon>Craniata</taxon>
        <taxon>Vertebrata</taxon>
        <taxon>Euteleostomi</taxon>
        <taxon>Amphibia</taxon>
        <taxon>Batrachia</taxon>
        <taxon>Anura</taxon>
        <taxon>Pipoidea</taxon>
        <taxon>Pipidae</taxon>
        <taxon>Xenopodinae</taxon>
        <taxon>Xenopus</taxon>
        <taxon>Silurana</taxon>
    </lineage>
</organism>
<keyword evidence="8 23" id="KW-1133">Transmembrane helix</keyword>
<dbReference type="Ensembl" id="ENSXETT00000064063">
    <property type="protein sequence ID" value="ENSXETP00000060905"/>
    <property type="gene ID" value="ENSXETG00000033066"/>
</dbReference>
<evidence type="ECO:0000256" key="5">
    <source>
        <dbReference type="ARBA" id="ARBA00022543"/>
    </source>
</evidence>
<comment type="similarity">
    <text evidence="22">Belongs to the G-protein coupled receptor 1 family.</text>
</comment>
<sequence>MPVTNGSHNNSISWLHSKDMFTEDTYHFLALIVATVGFLGLVNNLLVLILYCKFKRLQTPTNLLFFNTSLCHFVFSLLAITFTFMSCVRGSWAFSVEMCVFHGFSKNLLGIVSFGTLTVVAYERYARVVYGKYVNSSWSKRSITFVWVYSLAWTGFPLIGWNLYTFETHKLDCSFEWTATDPKDTAFVLLFFLACITLPLSIMAYCYGYILYEIQKLRSVKNIQNFQEITILDYEIKMAKMCLLMMLTFLIGWMPYTILSLLVTSGYSKFITPTITVMPSLLAIASAAYNPVIHIFTIKKFRQCLVQLLFHNFWRLLKNLNGRLAMKKVKPVLGKGRSHNRPEKKVFSSSDFFTRTTSDTGTHGITESTKGKRTNVRLIQVHPLYP</sequence>
<feature type="transmembrane region" description="Helical" evidence="23">
    <location>
        <begin position="104"/>
        <end position="122"/>
    </location>
</feature>
<keyword evidence="11 23" id="KW-0472">Membrane</keyword>
<keyword evidence="15" id="KW-0325">Glycoprotein</keyword>
<dbReference type="PANTHER" id="PTHR24240">
    <property type="entry name" value="OPSIN"/>
    <property type="match status" value="1"/>
</dbReference>
<evidence type="ECO:0000256" key="15">
    <source>
        <dbReference type="ARBA" id="ARBA00023180"/>
    </source>
</evidence>
<feature type="transmembrane region" description="Helical" evidence="23">
    <location>
        <begin position="242"/>
        <end position="264"/>
    </location>
</feature>
<evidence type="ECO:0000256" key="18">
    <source>
        <dbReference type="ARBA" id="ARBA00062265"/>
    </source>
</evidence>
<comment type="subunit">
    <text evidence="18">Interacts with MC1R; the interaction results in a decrease in MC1R-mediated cAMP signaling and ultimately a decrease in melanin production in melanocytes.</text>
</comment>
<keyword evidence="7 22" id="KW-0812">Transmembrane</keyword>
<feature type="transmembrane region" description="Helical" evidence="23">
    <location>
        <begin position="143"/>
        <end position="166"/>
    </location>
</feature>
<keyword evidence="12" id="KW-0564">Palmitate</keyword>
<dbReference type="GO" id="GO:0005737">
    <property type="term" value="C:cytoplasm"/>
    <property type="evidence" value="ECO:0007669"/>
    <property type="project" value="UniProtKB-SubCell"/>
</dbReference>
<keyword evidence="13" id="KW-1015">Disulfide bond</keyword>
<evidence type="ECO:0000256" key="22">
    <source>
        <dbReference type="RuleBase" id="RU000688"/>
    </source>
</evidence>
<dbReference type="Gene3D" id="1.20.1070.10">
    <property type="entry name" value="Rhodopsin 7-helix transmembrane proteins"/>
    <property type="match status" value="1"/>
</dbReference>
<dbReference type="GO" id="GO:0005886">
    <property type="term" value="C:plasma membrane"/>
    <property type="evidence" value="ECO:0007669"/>
    <property type="project" value="UniProtKB-SubCell"/>
</dbReference>
<keyword evidence="14 22" id="KW-0675">Receptor</keyword>
<evidence type="ECO:0000256" key="16">
    <source>
        <dbReference type="ARBA" id="ARBA00023224"/>
    </source>
</evidence>
<keyword evidence="9" id="KW-0157">Chromophore</keyword>